<dbReference type="Pfam" id="PF07715">
    <property type="entry name" value="Plug"/>
    <property type="match status" value="1"/>
</dbReference>
<evidence type="ECO:0000313" key="3">
    <source>
        <dbReference type="EMBL" id="WPU92384.1"/>
    </source>
</evidence>
<dbReference type="EMBL" id="CP139558">
    <property type="protein sequence ID" value="WPU92384.1"/>
    <property type="molecule type" value="Genomic_DNA"/>
</dbReference>
<dbReference type="Pfam" id="PF13715">
    <property type="entry name" value="CarbopepD_reg_2"/>
    <property type="match status" value="1"/>
</dbReference>
<dbReference type="NCBIfam" id="TIGR04057">
    <property type="entry name" value="SusC_RagA_signa"/>
    <property type="match status" value="1"/>
</dbReference>
<feature type="domain" description="TonB-dependent receptor plug" evidence="2">
    <location>
        <begin position="119"/>
        <end position="227"/>
    </location>
</feature>
<keyword evidence="1" id="KW-0732">Signal</keyword>
<proteinExistence type="predicted"/>
<name>A0ABZ0TGS4_9SPHI</name>
<dbReference type="Gene3D" id="2.170.130.10">
    <property type="entry name" value="TonB-dependent receptor, plug domain"/>
    <property type="match status" value="1"/>
</dbReference>
<accession>A0ABZ0TGS4</accession>
<reference evidence="3 4" key="1">
    <citation type="submission" date="2023-11" db="EMBL/GenBank/DDBJ databases">
        <title>Analysis of the Genomes of Mucilaginibacter gossypii cycad 4 and M. sabulilitoris SNA2: microbes with the potential for plant growth promotion.</title>
        <authorList>
            <person name="Hirsch A.M."/>
            <person name="Humm E."/>
            <person name="Rubbi M."/>
            <person name="Del Vecchio G."/>
            <person name="Ha S.M."/>
            <person name="Pellegrini M."/>
            <person name="Gunsalus R.P."/>
        </authorList>
    </citation>
    <scope>NUCLEOTIDE SEQUENCE [LARGE SCALE GENOMIC DNA]</scope>
    <source>
        <strain evidence="3 4">SNA2</strain>
    </source>
</reference>
<dbReference type="InterPro" id="IPR023996">
    <property type="entry name" value="TonB-dep_OMP_SusC/RagA"/>
</dbReference>
<dbReference type="NCBIfam" id="TIGR04056">
    <property type="entry name" value="OMP_RagA_SusC"/>
    <property type="match status" value="1"/>
</dbReference>
<feature type="chain" id="PRO_5047156550" evidence="1">
    <location>
        <begin position="21"/>
        <end position="1071"/>
    </location>
</feature>
<dbReference type="InterPro" id="IPR023997">
    <property type="entry name" value="TonB-dep_OMP_SusC/RagA_CS"/>
</dbReference>
<dbReference type="InterPro" id="IPR008969">
    <property type="entry name" value="CarboxyPept-like_regulatory"/>
</dbReference>
<dbReference type="RefSeq" id="WP_321561546.1">
    <property type="nucleotide sequence ID" value="NZ_CP139558.1"/>
</dbReference>
<evidence type="ECO:0000259" key="2">
    <source>
        <dbReference type="Pfam" id="PF07715"/>
    </source>
</evidence>
<protein>
    <submittedName>
        <fullName evidence="3">SusC/RagA family TonB-linked outer membrane protein</fullName>
    </submittedName>
</protein>
<keyword evidence="4" id="KW-1185">Reference proteome</keyword>
<feature type="signal peptide" evidence="1">
    <location>
        <begin position="1"/>
        <end position="20"/>
    </location>
</feature>
<dbReference type="SUPFAM" id="SSF49464">
    <property type="entry name" value="Carboxypeptidase regulatory domain-like"/>
    <property type="match status" value="1"/>
</dbReference>
<gene>
    <name evidence="3" type="ORF">SNE25_23955</name>
</gene>
<dbReference type="InterPro" id="IPR012910">
    <property type="entry name" value="Plug_dom"/>
</dbReference>
<dbReference type="InterPro" id="IPR037066">
    <property type="entry name" value="Plug_dom_sf"/>
</dbReference>
<dbReference type="Proteomes" id="UP001324380">
    <property type="component" value="Chromosome"/>
</dbReference>
<evidence type="ECO:0000313" key="4">
    <source>
        <dbReference type="Proteomes" id="UP001324380"/>
    </source>
</evidence>
<organism evidence="3 4">
    <name type="scientific">Mucilaginibacter sabulilitoris</name>
    <dbReference type="NCBI Taxonomy" id="1173583"/>
    <lineage>
        <taxon>Bacteria</taxon>
        <taxon>Pseudomonadati</taxon>
        <taxon>Bacteroidota</taxon>
        <taxon>Sphingobacteriia</taxon>
        <taxon>Sphingobacteriales</taxon>
        <taxon>Sphingobacteriaceae</taxon>
        <taxon>Mucilaginibacter</taxon>
    </lineage>
</organism>
<evidence type="ECO:0000256" key="1">
    <source>
        <dbReference type="SAM" id="SignalP"/>
    </source>
</evidence>
<sequence>MRKIFLLFAVLLLTGSTLMAQNRTITGTVRSNDKNEPLIGVAVQVKGSNVGTTTDTSGHFSLTATNLQSIVVGVRYIGYAYQEKTLRIGEMNADFKLVPISNSLDEVVVVGYGTQKKVHLTGAVATINTKAIQDIPTTNLSEALKGQLPNVSVSGGDTRPGAAGAITIRNPKFGNLNSVTTAPLYIIDDAFRTPADFNLLDQSEVESISILKDGAAAIYGVQGANGVIIVKTKRGKAGNAKVEYAGSYGLSDAAMLPKMMTGLQQATYLNDYYQTQNNYNLNELGFNTVTNAKVAGYYTPDELSYFANPANETYWLPVAWKTATVERHALNVSGGTDKATFFAGGSYVKQGSNFDGVNTDKWTYRASADAKVAKGLKVGLSVSGDIYQSKSFWFKTSGESLDDDVGTLAKTPQWTKYYIDGNPVLLTPSGNASKDNINFFEIQKSGDYTQQNNYILNVAANGRYDVPFVPGLSATITYNRNINNFFGKQYGSTHQFYQYSGTGTNGHIPGGTIVGTPPPIKNGDRVRLNPNYTNTYQLNDIINYQRKFGKHDISFLALYEQSENYMEGVAAEADGTFVGGKDNQNFTYGTQSSNQASLVKEYGRKAYATRLDYNYDSKYILQLAFRADANTNFAPGHQWGYFPSGSAGWVMSDENFFKDNLKFINFFKIRGSVGLLGNDNTSPWQFVNSYKFATGHAAVFGNGGGSSNTTLDRGTTVEPNILLANPDVTWDSNLKVDVGFDAEFFSNRLSVSADYYHDHRYNMLTKLSASVPFLIGAALPAENKLSINSFGYEISVGWKDHIGKDFTYNFNPYFAWSDARNVLIDQKPGDIGTYLDVAGKSDDPGFLGYRYLGIFKNQAQVDSWLTTHPGYTLFGEAPQPGMPYYQDVRGPKDANNQYTAPDGKINTEDLDYIAKKSSNHYNVGLNFGGSYKSITLGVTMGISYGGYGQVEGDAKETASALENAPAFWADHWTPTNQDAKYPAPYFSKQYDQPSALWYRSSTTFKVTNMNLSYNLPKKFADALGVASLRVYAVATNPFNFYNPYSDYRDNGSTFDTYPTIKTYSFGLNVGF</sequence>
<dbReference type="Gene3D" id="2.60.40.1120">
    <property type="entry name" value="Carboxypeptidase-like, regulatory domain"/>
    <property type="match status" value="1"/>
</dbReference>
<dbReference type="SUPFAM" id="SSF56935">
    <property type="entry name" value="Porins"/>
    <property type="match status" value="1"/>
</dbReference>